<dbReference type="InterPro" id="IPR045357">
    <property type="entry name" value="Aminopeptidase_N-like_N"/>
</dbReference>
<keyword evidence="9 18" id="KW-0378">Hydrolase</keyword>
<evidence type="ECO:0000259" key="17">
    <source>
        <dbReference type="Pfam" id="PF17900"/>
    </source>
</evidence>
<comment type="cofactor">
    <cofactor evidence="2">
        <name>Zn(2+)</name>
        <dbReference type="ChEBI" id="CHEBI:29105"/>
    </cofactor>
</comment>
<keyword evidence="7" id="KW-0645">Protease</keyword>
<dbReference type="Pfam" id="PF17900">
    <property type="entry name" value="Peptidase_M1_N"/>
    <property type="match status" value="1"/>
</dbReference>
<keyword evidence="6 18" id="KW-0031">Aminopeptidase</keyword>
<dbReference type="PANTHER" id="PTHR11533">
    <property type="entry name" value="PROTEASE M1 ZINC METALLOPROTEASE"/>
    <property type="match status" value="1"/>
</dbReference>
<evidence type="ECO:0000256" key="6">
    <source>
        <dbReference type="ARBA" id="ARBA00022438"/>
    </source>
</evidence>
<dbReference type="Gene3D" id="2.60.40.1730">
    <property type="entry name" value="tricorn interacting facor f3 domain"/>
    <property type="match status" value="1"/>
</dbReference>
<proteinExistence type="inferred from homology"/>
<dbReference type="GO" id="GO:0005737">
    <property type="term" value="C:cytoplasm"/>
    <property type="evidence" value="ECO:0007669"/>
    <property type="project" value="TreeGrafter"/>
</dbReference>
<evidence type="ECO:0000313" key="18">
    <source>
        <dbReference type="EMBL" id="STD07284.1"/>
    </source>
</evidence>
<dbReference type="Gene3D" id="1.10.390.10">
    <property type="entry name" value="Neutral Protease Domain 2"/>
    <property type="match status" value="1"/>
</dbReference>
<evidence type="ECO:0000256" key="8">
    <source>
        <dbReference type="ARBA" id="ARBA00022723"/>
    </source>
</evidence>
<dbReference type="GO" id="GO:0016020">
    <property type="term" value="C:membrane"/>
    <property type="evidence" value="ECO:0007669"/>
    <property type="project" value="TreeGrafter"/>
</dbReference>
<protein>
    <recommendedName>
        <fullName evidence="5">Aminopeptidase N</fullName>
        <ecNumber evidence="4">3.4.11.2</ecNumber>
    </recommendedName>
    <alternativeName>
        <fullName evidence="12">Alanine aminopeptidase</fullName>
    </alternativeName>
    <alternativeName>
        <fullName evidence="13">Lysyl aminopeptidase</fullName>
    </alternativeName>
</protein>
<organism evidence="18 19">
    <name type="scientific">Dermatophilus congolensis</name>
    <dbReference type="NCBI Taxonomy" id="1863"/>
    <lineage>
        <taxon>Bacteria</taxon>
        <taxon>Bacillati</taxon>
        <taxon>Actinomycetota</taxon>
        <taxon>Actinomycetes</taxon>
        <taxon>Micrococcales</taxon>
        <taxon>Dermatophilaceae</taxon>
        <taxon>Dermatophilus</taxon>
    </lineage>
</organism>
<reference evidence="18 19" key="1">
    <citation type="submission" date="2018-06" db="EMBL/GenBank/DDBJ databases">
        <authorList>
            <consortium name="Pathogen Informatics"/>
            <person name="Doyle S."/>
        </authorList>
    </citation>
    <scope>NUCLEOTIDE SEQUENCE [LARGE SCALE GENOMIC DNA]</scope>
    <source>
        <strain evidence="18 19">NCTC7915</strain>
    </source>
</reference>
<dbReference type="InterPro" id="IPR024571">
    <property type="entry name" value="ERAP1-like_C_dom"/>
</dbReference>
<feature type="compositionally biased region" description="Basic and acidic residues" evidence="14">
    <location>
        <begin position="713"/>
        <end position="727"/>
    </location>
</feature>
<evidence type="ECO:0000256" key="14">
    <source>
        <dbReference type="SAM" id="MobiDB-lite"/>
    </source>
</evidence>
<dbReference type="GO" id="GO:0006508">
    <property type="term" value="P:proteolysis"/>
    <property type="evidence" value="ECO:0007669"/>
    <property type="project" value="UniProtKB-KW"/>
</dbReference>
<dbReference type="InterPro" id="IPR014782">
    <property type="entry name" value="Peptidase_M1_dom"/>
</dbReference>
<feature type="domain" description="Peptidase M1 membrane alanine aminopeptidase" evidence="15">
    <location>
        <begin position="232"/>
        <end position="445"/>
    </location>
</feature>
<evidence type="ECO:0000256" key="11">
    <source>
        <dbReference type="ARBA" id="ARBA00023049"/>
    </source>
</evidence>
<dbReference type="Pfam" id="PF01433">
    <property type="entry name" value="Peptidase_M1"/>
    <property type="match status" value="1"/>
</dbReference>
<evidence type="ECO:0000259" key="15">
    <source>
        <dbReference type="Pfam" id="PF01433"/>
    </source>
</evidence>
<dbReference type="AlphaFoldDB" id="A0AA46BMF6"/>
<dbReference type="Pfam" id="PF11838">
    <property type="entry name" value="ERAP1_C"/>
    <property type="match status" value="1"/>
</dbReference>
<feature type="domain" description="ERAP1-like C-terminal" evidence="16">
    <location>
        <begin position="534"/>
        <end position="841"/>
    </location>
</feature>
<dbReference type="FunFam" id="2.60.40.1730:FF:000010">
    <property type="entry name" value="Putative aminopeptidase N"/>
    <property type="match status" value="1"/>
</dbReference>
<evidence type="ECO:0000256" key="4">
    <source>
        <dbReference type="ARBA" id="ARBA00012564"/>
    </source>
</evidence>
<dbReference type="PRINTS" id="PR00756">
    <property type="entry name" value="ALADIPTASE"/>
</dbReference>
<gene>
    <name evidence="18" type="primary">pepN_2</name>
    <name evidence="18" type="ORF">NCTC7915_00777</name>
</gene>
<dbReference type="NCBIfam" id="TIGR02412">
    <property type="entry name" value="pepN_strep_liv"/>
    <property type="match status" value="1"/>
</dbReference>
<keyword evidence="8" id="KW-0479">Metal-binding</keyword>
<dbReference type="GO" id="GO:0070006">
    <property type="term" value="F:metalloaminopeptidase activity"/>
    <property type="evidence" value="ECO:0007669"/>
    <property type="project" value="TreeGrafter"/>
</dbReference>
<dbReference type="InterPro" id="IPR050344">
    <property type="entry name" value="Peptidase_M1_aminopeptidases"/>
</dbReference>
<dbReference type="EMBL" id="UFYA01000001">
    <property type="protein sequence ID" value="STD07284.1"/>
    <property type="molecule type" value="Genomic_DNA"/>
</dbReference>
<evidence type="ECO:0000256" key="7">
    <source>
        <dbReference type="ARBA" id="ARBA00022670"/>
    </source>
</evidence>
<dbReference type="Proteomes" id="UP000254118">
    <property type="component" value="Unassembled WGS sequence"/>
</dbReference>
<dbReference type="CDD" id="cd09602">
    <property type="entry name" value="M1_APN"/>
    <property type="match status" value="1"/>
</dbReference>
<dbReference type="PANTHER" id="PTHR11533:SF174">
    <property type="entry name" value="PUROMYCIN-SENSITIVE AMINOPEPTIDASE-RELATED"/>
    <property type="match status" value="1"/>
</dbReference>
<evidence type="ECO:0000256" key="2">
    <source>
        <dbReference type="ARBA" id="ARBA00001947"/>
    </source>
</evidence>
<keyword evidence="11" id="KW-0482">Metalloprotease</keyword>
<evidence type="ECO:0000256" key="13">
    <source>
        <dbReference type="ARBA" id="ARBA00031533"/>
    </source>
</evidence>
<dbReference type="GO" id="GO:0008270">
    <property type="term" value="F:zinc ion binding"/>
    <property type="evidence" value="ECO:0007669"/>
    <property type="project" value="InterPro"/>
</dbReference>
<evidence type="ECO:0000256" key="1">
    <source>
        <dbReference type="ARBA" id="ARBA00000098"/>
    </source>
</evidence>
<evidence type="ECO:0000259" key="16">
    <source>
        <dbReference type="Pfam" id="PF11838"/>
    </source>
</evidence>
<dbReference type="InterPro" id="IPR012778">
    <property type="entry name" value="Pept_M1_aminopeptidase"/>
</dbReference>
<feature type="domain" description="Aminopeptidase N-like N-terminal" evidence="17">
    <location>
        <begin position="23"/>
        <end position="188"/>
    </location>
</feature>
<dbReference type="GO" id="GO:0005615">
    <property type="term" value="C:extracellular space"/>
    <property type="evidence" value="ECO:0007669"/>
    <property type="project" value="TreeGrafter"/>
</dbReference>
<evidence type="ECO:0000256" key="9">
    <source>
        <dbReference type="ARBA" id="ARBA00022801"/>
    </source>
</evidence>
<name>A0AA46BMF6_9MICO</name>
<accession>A0AA46BMF6</accession>
<dbReference type="GO" id="GO:0042277">
    <property type="term" value="F:peptide binding"/>
    <property type="evidence" value="ECO:0007669"/>
    <property type="project" value="TreeGrafter"/>
</dbReference>
<dbReference type="SUPFAM" id="SSF63737">
    <property type="entry name" value="Leukotriene A4 hydrolase N-terminal domain"/>
    <property type="match status" value="1"/>
</dbReference>
<dbReference type="InterPro" id="IPR042097">
    <property type="entry name" value="Aminopeptidase_N-like_N_sf"/>
</dbReference>
<dbReference type="GO" id="GO:0016285">
    <property type="term" value="F:alanyl aminopeptidase activity"/>
    <property type="evidence" value="ECO:0007669"/>
    <property type="project" value="UniProtKB-EC"/>
</dbReference>
<dbReference type="FunFam" id="1.10.390.10:FF:000004">
    <property type="entry name" value="Aminopeptidase N"/>
    <property type="match status" value="1"/>
</dbReference>
<evidence type="ECO:0000313" key="19">
    <source>
        <dbReference type="Proteomes" id="UP000254118"/>
    </source>
</evidence>
<comment type="caution">
    <text evidence="18">The sequence shown here is derived from an EMBL/GenBank/DDBJ whole genome shotgun (WGS) entry which is preliminary data.</text>
</comment>
<sequence length="855" mass="95178">MPAENLTRQEAAERAELLKVHEYNITLALNGGPTTFSTRTRVRFDAVTPGAETFIDFIGPSVESVTLNGRTLNPAEHFADSRIRLTDLAEHNELDITATGAYMNSGEGLHRFVDPADDQVYLYTQFEVADTRRVFPVFEQPDLKATFQFTVTAPREWEVISTQNVDTTEENGDDTTWTFPPTAILPPYVTAVIAGPYASVSDSVTTGDGRTIPLRLLARRSLMPHLDTDNVFDITKRGFDYYEKEFDLAYPFDKYDQIFTPEYNFGAMENVGAVTFNEMYVFRGRVTEAIIERRALTILHELAHMWFGNLVTMRWWNDLWLNESFAEWASTAAQAEATRWTEAWTTFAASEKAWAYDQDQRSTTHPIVAPIRDLEDVVVNFDGITYAKGASVLKQLVAYVGREAFTTALRNYFNAYAYGNTTLTDLLAELEAASGRQLSQWSSLWLETAGANTLHAEINTADTDTTLMESVRIIQTATTTHPTLRPHTIRIGLYDLDTTGATPVLTRRDLIHAEIDGESTEIPALAGLRRPDLLLLNDDDLGYAKVRLDDTSLATVMAHPHAIVDSLARAVVLGSLWDMTRDAALPARTFINIGLQFLADDLDSTLRRSLISQITTTAKMYVAPQTRDTTTIELGDKLAELANNAQPGSDAQLQLVTAAATWATTDTQLERIRALLDGTQTLPGLDIDTEMRWTLLTSLAAGGRATVEEIAAEEEKDRTATGRERGARARASIPTAEAKEQAWARAIEEDSLPNSMIEATAQGFVRVNDLSLLTPYIPRYHAMLRDIERTRTHAITESIIESFYPAVLASRELLEATQTWLEANTDAPDALLRLVNERRDVAARALAAQERDAQS</sequence>
<comment type="catalytic activity">
    <reaction evidence="1">
        <text>Release of an N-terminal amino acid, Xaa-|-Yaa- from a peptide, amide or arylamide. Xaa is preferably Ala, but may be most amino acids including Pro (slow action). When a terminal hydrophobic residue is followed by a prolyl residue, the two may be released as an intact Xaa-Pro dipeptide.</text>
        <dbReference type="EC" id="3.4.11.2"/>
    </reaction>
</comment>
<evidence type="ECO:0000256" key="3">
    <source>
        <dbReference type="ARBA" id="ARBA00010136"/>
    </source>
</evidence>
<keyword evidence="10" id="KW-0862">Zinc</keyword>
<evidence type="ECO:0000256" key="12">
    <source>
        <dbReference type="ARBA" id="ARBA00029811"/>
    </source>
</evidence>
<dbReference type="RefSeq" id="WP_115030002.1">
    <property type="nucleotide sequence ID" value="NZ_UFYA01000001.1"/>
</dbReference>
<evidence type="ECO:0000256" key="5">
    <source>
        <dbReference type="ARBA" id="ARBA00015611"/>
    </source>
</evidence>
<dbReference type="InterPro" id="IPR027268">
    <property type="entry name" value="Peptidase_M4/M1_CTD_sf"/>
</dbReference>
<evidence type="ECO:0000256" key="10">
    <source>
        <dbReference type="ARBA" id="ARBA00022833"/>
    </source>
</evidence>
<feature type="region of interest" description="Disordered" evidence="14">
    <location>
        <begin position="713"/>
        <end position="734"/>
    </location>
</feature>
<dbReference type="SUPFAM" id="SSF55486">
    <property type="entry name" value="Metalloproteases ('zincins'), catalytic domain"/>
    <property type="match status" value="1"/>
</dbReference>
<dbReference type="EC" id="3.4.11.2" evidence="4"/>
<dbReference type="GO" id="GO:0043171">
    <property type="term" value="P:peptide catabolic process"/>
    <property type="evidence" value="ECO:0007669"/>
    <property type="project" value="TreeGrafter"/>
</dbReference>
<dbReference type="InterPro" id="IPR001930">
    <property type="entry name" value="Peptidase_M1"/>
</dbReference>
<comment type="similarity">
    <text evidence="3">Belongs to the peptidase M1 family.</text>
</comment>